<protein>
    <submittedName>
        <fullName evidence="1">Uncharacterized protein</fullName>
    </submittedName>
</protein>
<gene>
    <name evidence="1" type="ORF">CI610_03239</name>
</gene>
<reference evidence="1" key="1">
    <citation type="journal article" date="2017" name="Appl. Environ. Microbiol.">
        <title>Molecular characterization of an Endozoicomonas-like organism causing infection in king scallop Pecten maximus L.</title>
        <authorList>
            <person name="Cano I."/>
            <person name="van Aerle R."/>
            <person name="Ross S."/>
            <person name="Verner-Jeffreys D.W."/>
            <person name="Paley R.K."/>
            <person name="Rimmer G."/>
            <person name="Ryder D."/>
            <person name="Hooper P."/>
            <person name="Stone D."/>
            <person name="Feist S.W."/>
        </authorList>
    </citation>
    <scope>NUCLEOTIDE SEQUENCE</scope>
</reference>
<organism evidence="1">
    <name type="scientific">invertebrate metagenome</name>
    <dbReference type="NCBI Taxonomy" id="1711999"/>
    <lineage>
        <taxon>unclassified sequences</taxon>
        <taxon>metagenomes</taxon>
        <taxon>organismal metagenomes</taxon>
    </lineage>
</organism>
<proteinExistence type="predicted"/>
<accession>A0A2H9T3Q6</accession>
<evidence type="ECO:0000313" key="1">
    <source>
        <dbReference type="EMBL" id="PJE77829.1"/>
    </source>
</evidence>
<dbReference type="AlphaFoldDB" id="A0A2H9T3Q6"/>
<dbReference type="EMBL" id="NSIT01000355">
    <property type="protein sequence ID" value="PJE77829.1"/>
    <property type="molecule type" value="Genomic_DNA"/>
</dbReference>
<name>A0A2H9T3Q6_9ZZZZ</name>
<sequence>MKLFSLGLELSVDLTKELPRDELYWARKYCDQFEEDHMVLFPLCVQRQINNWYPLPH</sequence>
<comment type="caution">
    <text evidence="1">The sequence shown here is derived from an EMBL/GenBank/DDBJ whole genome shotgun (WGS) entry which is preliminary data.</text>
</comment>